<evidence type="ECO:0000256" key="1">
    <source>
        <dbReference type="SAM" id="MobiDB-lite"/>
    </source>
</evidence>
<dbReference type="Proteomes" id="UP000752171">
    <property type="component" value="Unassembled WGS sequence"/>
</dbReference>
<evidence type="ECO:0000256" key="2">
    <source>
        <dbReference type="SAM" id="SignalP"/>
    </source>
</evidence>
<dbReference type="InterPro" id="IPR056601">
    <property type="entry name" value="Galaxin_dom"/>
</dbReference>
<name>A0A8T2LNZ0_ASTMX</name>
<evidence type="ECO:0000313" key="4">
    <source>
        <dbReference type="EMBL" id="KAG9273339.1"/>
    </source>
</evidence>
<sequence length="549" mass="59878">MCRSSSVMACSALSCSVALVLGFWWCVQGTCLDDDVCNRTETRPMCGPVTFDINRYTCCAGNITMGPHLACCGLTAFNNKEKTCCNNIITDGLSQMGSDCCGSEAYNFVNQICCGGQIKNRITAETLCCGSELYEPKEKLCCGTDRKLVNKTSEHDRCCGTNKFNNQKQCCSDNLEVEALSSRHCESNLKTEEITTAQHKMSQSTSSMLLTAAPLKKRQEEKKATNQDSASPDKCKRNPKHHSDHVTQCCGSEVQDLSNAAELCCEGRLYRNQSEASSCVGKIAFSPKKDTVCQQEVHQPAGQQCCGEKTLDPKTEICCNGHRHKTAGHKDMVCCGSCAYSASSGTHKCCSGHLHDLTGLNKEEVGCCGTLLLTNKKKQHCCHSVDETLIYDAKPGHSCCGHLYYSHSLWSCCAGRLIPEPTNPLKGEAQAVSHELWLMDFTKDTVCNKSVLLGTVESVAIKQSERFVLLQDVLNVSFSTSGINVFAKAPETVQMNHCKFPALKTGKTYLWKKKDDGKQCEPMADVSSLTSPIHTILSLCQSAGSHNAT</sequence>
<keyword evidence="2" id="KW-0732">Signal</keyword>
<dbReference type="PANTHER" id="PTHR34490:SF3">
    <property type="entry name" value="GALAXIN-LIKE ISOFORM X2"/>
    <property type="match status" value="1"/>
</dbReference>
<feature type="chain" id="PRO_5035871697" evidence="2">
    <location>
        <begin position="30"/>
        <end position="549"/>
    </location>
</feature>
<dbReference type="PANTHER" id="PTHR34490">
    <property type="entry name" value="PROTEIN CBG12054-RELATED"/>
    <property type="match status" value="1"/>
</dbReference>
<evidence type="ECO:0000313" key="5">
    <source>
        <dbReference type="Proteomes" id="UP000752171"/>
    </source>
</evidence>
<feature type="domain" description="Galaxin-like repeats" evidence="3">
    <location>
        <begin position="70"/>
        <end position="186"/>
    </location>
</feature>
<reference evidence="4 5" key="1">
    <citation type="submission" date="2021-07" db="EMBL/GenBank/DDBJ databases">
        <authorList>
            <person name="Imarazene B."/>
            <person name="Zahm M."/>
            <person name="Klopp C."/>
            <person name="Cabau C."/>
            <person name="Beille S."/>
            <person name="Jouanno E."/>
            <person name="Castinel A."/>
            <person name="Lluch J."/>
            <person name="Gil L."/>
            <person name="Kuchtly C."/>
            <person name="Lopez Roques C."/>
            <person name="Donnadieu C."/>
            <person name="Parrinello H."/>
            <person name="Journot L."/>
            <person name="Du K."/>
            <person name="Schartl M."/>
            <person name="Retaux S."/>
            <person name="Guiguen Y."/>
        </authorList>
    </citation>
    <scope>NUCLEOTIDE SEQUENCE [LARGE SCALE GENOMIC DNA]</scope>
    <source>
        <strain evidence="4">Pach_M1</strain>
        <tissue evidence="4">Testis</tissue>
    </source>
</reference>
<evidence type="ECO:0000259" key="3">
    <source>
        <dbReference type="Pfam" id="PF24748"/>
    </source>
</evidence>
<dbReference type="EMBL" id="JAICCE010000009">
    <property type="protein sequence ID" value="KAG9273339.1"/>
    <property type="molecule type" value="Genomic_DNA"/>
</dbReference>
<feature type="region of interest" description="Disordered" evidence="1">
    <location>
        <begin position="216"/>
        <end position="240"/>
    </location>
</feature>
<dbReference type="AlphaFoldDB" id="A0A8T2LNZ0"/>
<dbReference type="InterPro" id="IPR055284">
    <property type="entry name" value="Galaxin-like"/>
</dbReference>
<dbReference type="PROSITE" id="PS51257">
    <property type="entry name" value="PROKAR_LIPOPROTEIN"/>
    <property type="match status" value="1"/>
</dbReference>
<feature type="signal peptide" evidence="2">
    <location>
        <begin position="1"/>
        <end position="29"/>
    </location>
</feature>
<gene>
    <name evidence="4" type="ORF">AMEX_G12455</name>
</gene>
<comment type="caution">
    <text evidence="4">The sequence shown here is derived from an EMBL/GenBank/DDBJ whole genome shotgun (WGS) entry which is preliminary data.</text>
</comment>
<feature type="domain" description="Galaxin-like repeats" evidence="3">
    <location>
        <begin position="290"/>
        <end position="415"/>
    </location>
</feature>
<dbReference type="Pfam" id="PF24748">
    <property type="entry name" value="Galaxin_repeat"/>
    <property type="match status" value="2"/>
</dbReference>
<feature type="compositionally biased region" description="Basic and acidic residues" evidence="1">
    <location>
        <begin position="217"/>
        <end position="236"/>
    </location>
</feature>
<organism evidence="4 5">
    <name type="scientific">Astyanax mexicanus</name>
    <name type="common">Blind cave fish</name>
    <name type="synonym">Astyanax fasciatus mexicanus</name>
    <dbReference type="NCBI Taxonomy" id="7994"/>
    <lineage>
        <taxon>Eukaryota</taxon>
        <taxon>Metazoa</taxon>
        <taxon>Chordata</taxon>
        <taxon>Craniata</taxon>
        <taxon>Vertebrata</taxon>
        <taxon>Euteleostomi</taxon>
        <taxon>Actinopterygii</taxon>
        <taxon>Neopterygii</taxon>
        <taxon>Teleostei</taxon>
        <taxon>Ostariophysi</taxon>
        <taxon>Characiformes</taxon>
        <taxon>Characoidei</taxon>
        <taxon>Acestrorhamphidae</taxon>
        <taxon>Acestrorhamphinae</taxon>
        <taxon>Astyanax</taxon>
    </lineage>
</organism>
<proteinExistence type="predicted"/>
<protein>
    <submittedName>
        <fullName evidence="4">Galaxin-like</fullName>
    </submittedName>
</protein>
<accession>A0A8T2LNZ0</accession>